<dbReference type="AlphaFoldDB" id="A0A0S4J3S3"/>
<sequence length="146" mass="15826">MESLPAVIAVVTDVYAVVEGDHVTVRWFSPTTTDAASLPAYVSPDRNMLTSASAHNSVSRGGQSHEANNSNKRTFHVALGQQMQTVKGLLSANFQVPIASELFQRVVITGPAVAQELASYYLMLKKKMVLSHDNRRSILASLRISG</sequence>
<proteinExistence type="predicted"/>
<dbReference type="VEuPathDB" id="TriTrypDB:BSAL_83455"/>
<name>A0A0S4J3S3_BODSA</name>
<dbReference type="Proteomes" id="UP000051952">
    <property type="component" value="Unassembled WGS sequence"/>
</dbReference>
<evidence type="ECO:0000313" key="1">
    <source>
        <dbReference type="EMBL" id="CUG69673.1"/>
    </source>
</evidence>
<dbReference type="EMBL" id="CYKH01000935">
    <property type="protein sequence ID" value="CUG69673.1"/>
    <property type="molecule type" value="Genomic_DNA"/>
</dbReference>
<gene>
    <name evidence="1" type="ORF">BSAL_83455</name>
</gene>
<keyword evidence="2" id="KW-1185">Reference proteome</keyword>
<protein>
    <submittedName>
        <fullName evidence="1">Uncharacterized protein</fullName>
    </submittedName>
</protein>
<reference evidence="2" key="1">
    <citation type="submission" date="2015-09" db="EMBL/GenBank/DDBJ databases">
        <authorList>
            <consortium name="Pathogen Informatics"/>
        </authorList>
    </citation>
    <scope>NUCLEOTIDE SEQUENCE [LARGE SCALE GENOMIC DNA]</scope>
    <source>
        <strain evidence="2">Lake Konstanz</strain>
    </source>
</reference>
<organism evidence="1 2">
    <name type="scientific">Bodo saltans</name>
    <name type="common">Flagellated protozoan</name>
    <dbReference type="NCBI Taxonomy" id="75058"/>
    <lineage>
        <taxon>Eukaryota</taxon>
        <taxon>Discoba</taxon>
        <taxon>Euglenozoa</taxon>
        <taxon>Kinetoplastea</taxon>
        <taxon>Metakinetoplastina</taxon>
        <taxon>Eubodonida</taxon>
        <taxon>Bodonidae</taxon>
        <taxon>Bodo</taxon>
    </lineage>
</organism>
<accession>A0A0S4J3S3</accession>
<evidence type="ECO:0000313" key="2">
    <source>
        <dbReference type="Proteomes" id="UP000051952"/>
    </source>
</evidence>